<dbReference type="EMBL" id="CP009313">
    <property type="protein sequence ID" value="AJE41647.1"/>
    <property type="molecule type" value="Genomic_DNA"/>
</dbReference>
<dbReference type="PANTHER" id="PTHR43229">
    <property type="entry name" value="NODULATION PROTEIN J"/>
    <property type="match status" value="1"/>
</dbReference>
<feature type="transmembrane region" description="Helical" evidence="6">
    <location>
        <begin position="25"/>
        <end position="48"/>
    </location>
</feature>
<dbReference type="HOGENOM" id="CLU_039483_2_0_11"/>
<keyword evidence="3 6" id="KW-1133">Transmembrane helix</keyword>
<feature type="transmembrane region" description="Helical" evidence="6">
    <location>
        <begin position="184"/>
        <end position="206"/>
    </location>
</feature>
<dbReference type="PANTHER" id="PTHR43229:SF2">
    <property type="entry name" value="NODULATION PROTEIN J"/>
    <property type="match status" value="1"/>
</dbReference>
<dbReference type="Proteomes" id="UP000031526">
    <property type="component" value="Chromosome"/>
</dbReference>
<feature type="transmembrane region" description="Helical" evidence="6">
    <location>
        <begin position="68"/>
        <end position="90"/>
    </location>
</feature>
<dbReference type="InterPro" id="IPR051784">
    <property type="entry name" value="Nod_factor_ABC_transporter"/>
</dbReference>
<dbReference type="InterPro" id="IPR000412">
    <property type="entry name" value="ABC_2_transport"/>
</dbReference>
<dbReference type="Pfam" id="PF01061">
    <property type="entry name" value="ABC2_membrane"/>
    <property type="match status" value="1"/>
</dbReference>
<dbReference type="InterPro" id="IPR013525">
    <property type="entry name" value="ABC2_TM"/>
</dbReference>
<evidence type="ECO:0000313" key="8">
    <source>
        <dbReference type="EMBL" id="AJE41647.1"/>
    </source>
</evidence>
<protein>
    <recommendedName>
        <fullName evidence="6">Transport permease protein</fullName>
    </recommendedName>
</protein>
<dbReference type="Proteomes" id="UP000325763">
    <property type="component" value="Chromosome"/>
</dbReference>
<dbReference type="KEGG" id="snq:CP978_17975"/>
<reference evidence="9 11" key="3">
    <citation type="submission" date="2017-09" db="EMBL/GenBank/DDBJ databases">
        <title>Streptomyces genome completion.</title>
        <authorList>
            <person name="Lee N."/>
            <person name="Cho B.-K."/>
        </authorList>
    </citation>
    <scope>NUCLEOTIDE SEQUENCE [LARGE SCALE GENOMIC DNA]</scope>
    <source>
        <strain evidence="9 11">ATCC 14899</strain>
    </source>
</reference>
<accession>A0A0B5DNU0</accession>
<evidence type="ECO:0000256" key="2">
    <source>
        <dbReference type="ARBA" id="ARBA00022692"/>
    </source>
</evidence>
<dbReference type="RefSeq" id="WP_043442236.1">
    <property type="nucleotide sequence ID" value="NZ_CP009313.1"/>
</dbReference>
<feature type="transmembrane region" description="Helical" evidence="6">
    <location>
        <begin position="226"/>
        <end position="254"/>
    </location>
</feature>
<feature type="transmembrane region" description="Helical" evidence="6">
    <location>
        <begin position="149"/>
        <end position="172"/>
    </location>
</feature>
<dbReference type="PIRSF" id="PIRSF006648">
    <property type="entry name" value="DrrB"/>
    <property type="match status" value="1"/>
</dbReference>
<evidence type="ECO:0000256" key="1">
    <source>
        <dbReference type="ARBA" id="ARBA00004141"/>
    </source>
</evidence>
<feature type="transmembrane region" description="Helical" evidence="6">
    <location>
        <begin position="111"/>
        <end position="137"/>
    </location>
</feature>
<feature type="domain" description="ABC transmembrane type-2" evidence="7">
    <location>
        <begin position="27"/>
        <end position="261"/>
    </location>
</feature>
<dbReference type="PROSITE" id="PS51012">
    <property type="entry name" value="ABC_TM2"/>
    <property type="match status" value="1"/>
</dbReference>
<comment type="subcellular location">
    <subcellularLocation>
        <location evidence="6">Cell membrane</location>
        <topology evidence="6">Multi-pass membrane protein</topology>
    </subcellularLocation>
    <subcellularLocation>
        <location evidence="1">Membrane</location>
        <topology evidence="1">Multi-pass membrane protein</topology>
    </subcellularLocation>
</comment>
<dbReference type="EMBL" id="CP023747">
    <property type="protein sequence ID" value="QEV40182.1"/>
    <property type="molecule type" value="Genomic_DNA"/>
</dbReference>
<dbReference type="GO" id="GO:0046677">
    <property type="term" value="P:response to antibiotic"/>
    <property type="evidence" value="ECO:0007669"/>
    <property type="project" value="UniProtKB-KW"/>
</dbReference>
<keyword evidence="5" id="KW-0046">Antibiotic resistance</keyword>
<evidence type="ECO:0000256" key="3">
    <source>
        <dbReference type="ARBA" id="ARBA00022989"/>
    </source>
</evidence>
<keyword evidence="2 6" id="KW-0812">Transmembrane</keyword>
<comment type="similarity">
    <text evidence="6">Belongs to the ABC-2 integral membrane protein family.</text>
</comment>
<reference evidence="8 10" key="2">
    <citation type="journal article" date="2016" name="Appl. Microbiol. Biotechnol.">
        <title>Exploiting the genome sequence of Streptomyces nodosus for enhanced antibiotic production.</title>
        <authorList>
            <person name="Sweeney P."/>
            <person name="Murphy C.D."/>
            <person name="Caffrey P."/>
        </authorList>
    </citation>
    <scope>NUCLEOTIDE SEQUENCE [LARGE SCALE GENOMIC DNA]</scope>
    <source>
        <strain evidence="8 10">ATCC 14899</strain>
    </source>
</reference>
<keyword evidence="4 6" id="KW-0472">Membrane</keyword>
<gene>
    <name evidence="9" type="ORF">CP978_17975</name>
    <name evidence="8" type="ORF">SNOD_17670</name>
</gene>
<evidence type="ECO:0000256" key="6">
    <source>
        <dbReference type="RuleBase" id="RU361157"/>
    </source>
</evidence>
<evidence type="ECO:0000259" key="7">
    <source>
        <dbReference type="PROSITE" id="PS51012"/>
    </source>
</evidence>
<evidence type="ECO:0000256" key="5">
    <source>
        <dbReference type="ARBA" id="ARBA00023251"/>
    </source>
</evidence>
<evidence type="ECO:0000256" key="4">
    <source>
        <dbReference type="ARBA" id="ARBA00023136"/>
    </source>
</evidence>
<keyword evidence="6" id="KW-1003">Cell membrane</keyword>
<dbReference type="STRING" id="40318.SNOD_17670"/>
<dbReference type="AlphaFoldDB" id="A0A0B5DNU0"/>
<organism evidence="8 10">
    <name type="scientific">Streptomyces nodosus</name>
    <dbReference type="NCBI Taxonomy" id="40318"/>
    <lineage>
        <taxon>Bacteria</taxon>
        <taxon>Bacillati</taxon>
        <taxon>Actinomycetota</taxon>
        <taxon>Actinomycetes</taxon>
        <taxon>Kitasatosporales</taxon>
        <taxon>Streptomycetaceae</taxon>
        <taxon>Streptomyces</taxon>
    </lineage>
</organism>
<evidence type="ECO:0000313" key="11">
    <source>
        <dbReference type="Proteomes" id="UP000325763"/>
    </source>
</evidence>
<reference evidence="10" key="1">
    <citation type="submission" date="2014-09" db="EMBL/GenBank/DDBJ databases">
        <title>Sequence of the Streptomyces nodosus genome.</title>
        <authorList>
            <person name="Sweeney P."/>
            <person name="Stephens N."/>
            <person name="Murphy C."/>
            <person name="Caffrey P."/>
        </authorList>
    </citation>
    <scope>NUCLEOTIDE SEQUENCE [LARGE SCALE GENOMIC DNA]</scope>
    <source>
        <strain evidence="10">ATCC 14899</strain>
    </source>
</reference>
<sequence length="264" mass="28236">MSLASHAFRDHLTMLRRTLLHARRYPSLTLNVLLTPVMLLLLFVYVFGNVMSAGIAGAPADRSEYVAYLVPGILLMTVGMISLGTAVSVATDMTEGIMARFRTMAISRASVLIGHVIGSVIQTLLALVLVLGIGLAIGFRPDATLTEWIAAAGLMALVSLALTWIAVGIGLVSPNPEGASNIGLPLTMLPLLSSAFVPVDAMPGWFRWFAEYQPFSPAIETLRGLLLGSGIGTTNAVLAVAWSLGLSLLGYLWCRAQFTREPRR</sequence>
<evidence type="ECO:0000313" key="9">
    <source>
        <dbReference type="EMBL" id="QEV40182.1"/>
    </source>
</evidence>
<dbReference type="GO" id="GO:0043190">
    <property type="term" value="C:ATP-binding cassette (ABC) transporter complex"/>
    <property type="evidence" value="ECO:0007669"/>
    <property type="project" value="InterPro"/>
</dbReference>
<evidence type="ECO:0000313" key="10">
    <source>
        <dbReference type="Proteomes" id="UP000031526"/>
    </source>
</evidence>
<keyword evidence="10" id="KW-1185">Reference proteome</keyword>
<name>A0A0B5DNU0_9ACTN</name>
<dbReference type="OrthoDB" id="670210at2"/>
<proteinExistence type="inferred from homology"/>
<dbReference type="GO" id="GO:0140359">
    <property type="term" value="F:ABC-type transporter activity"/>
    <property type="evidence" value="ECO:0007669"/>
    <property type="project" value="InterPro"/>
</dbReference>
<dbReference type="InterPro" id="IPR047817">
    <property type="entry name" value="ABC2_TM_bact-type"/>
</dbReference>
<keyword evidence="6" id="KW-0813">Transport</keyword>